<name>A0A8X6XBK6_9ARAC</name>
<evidence type="ECO:0008006" key="4">
    <source>
        <dbReference type="Google" id="ProtNLM"/>
    </source>
</evidence>
<dbReference type="Proteomes" id="UP000886998">
    <property type="component" value="Unassembled WGS sequence"/>
</dbReference>
<gene>
    <name evidence="2" type="primary">AVEN_114735_1</name>
    <name evidence="2" type="ORF">TNIN_476171</name>
</gene>
<organism evidence="2 3">
    <name type="scientific">Trichonephila inaurata madagascariensis</name>
    <dbReference type="NCBI Taxonomy" id="2747483"/>
    <lineage>
        <taxon>Eukaryota</taxon>
        <taxon>Metazoa</taxon>
        <taxon>Ecdysozoa</taxon>
        <taxon>Arthropoda</taxon>
        <taxon>Chelicerata</taxon>
        <taxon>Arachnida</taxon>
        <taxon>Araneae</taxon>
        <taxon>Araneomorphae</taxon>
        <taxon>Entelegynae</taxon>
        <taxon>Araneoidea</taxon>
        <taxon>Nephilidae</taxon>
        <taxon>Trichonephila</taxon>
        <taxon>Trichonephila inaurata</taxon>
    </lineage>
</organism>
<dbReference type="EMBL" id="BMAV01007167">
    <property type="protein sequence ID" value="GFY49780.1"/>
    <property type="molecule type" value="Genomic_DNA"/>
</dbReference>
<accession>A0A8X6XBK6</accession>
<protein>
    <recommendedName>
        <fullName evidence="4">CCHC-type domain-containing protein</fullName>
    </recommendedName>
</protein>
<keyword evidence="3" id="KW-1185">Reference proteome</keyword>
<evidence type="ECO:0000256" key="1">
    <source>
        <dbReference type="SAM" id="MobiDB-lite"/>
    </source>
</evidence>
<evidence type="ECO:0000313" key="3">
    <source>
        <dbReference type="Proteomes" id="UP000886998"/>
    </source>
</evidence>
<dbReference type="OrthoDB" id="6437023at2759"/>
<comment type="caution">
    <text evidence="2">The sequence shown here is derived from an EMBL/GenBank/DDBJ whole genome shotgun (WGS) entry which is preliminary data.</text>
</comment>
<sequence>MQKSKEKDKNAFFKIANPPNPTHGQPTNSQTCSESFPKFIVLHATDNRKLSNASPFLISKAVQGSAGSVKSIKKLPSRDLLIETATQARSINLLQYTNLSNISITATLHKTLNSSLGVIYYPDLIPLPNSEIEDLASQGVETVKRITSIQDGKTVTFPLFILTFSKHTLPENVLIVYLNIKIRPYIPNPLRCFRCQSYGHETASCPALLPAINAVVRSMPAKHV</sequence>
<evidence type="ECO:0000313" key="2">
    <source>
        <dbReference type="EMBL" id="GFY49780.1"/>
    </source>
</evidence>
<reference evidence="2" key="1">
    <citation type="submission" date="2020-08" db="EMBL/GenBank/DDBJ databases">
        <title>Multicomponent nature underlies the extraordinary mechanical properties of spider dragline silk.</title>
        <authorList>
            <person name="Kono N."/>
            <person name="Nakamura H."/>
            <person name="Mori M."/>
            <person name="Yoshida Y."/>
            <person name="Ohtoshi R."/>
            <person name="Malay A.D."/>
            <person name="Moran D.A.P."/>
            <person name="Tomita M."/>
            <person name="Numata K."/>
            <person name="Arakawa K."/>
        </authorList>
    </citation>
    <scope>NUCLEOTIDE SEQUENCE</scope>
</reference>
<feature type="region of interest" description="Disordered" evidence="1">
    <location>
        <begin position="1"/>
        <end position="31"/>
    </location>
</feature>
<dbReference type="AlphaFoldDB" id="A0A8X6XBK6"/>
<feature type="compositionally biased region" description="Basic and acidic residues" evidence="1">
    <location>
        <begin position="1"/>
        <end position="11"/>
    </location>
</feature>
<feature type="compositionally biased region" description="Polar residues" evidence="1">
    <location>
        <begin position="22"/>
        <end position="31"/>
    </location>
</feature>
<proteinExistence type="predicted"/>